<proteinExistence type="predicted"/>
<accession>A0ABT3ZXQ1</accession>
<gene>
    <name evidence="1" type="ORF">OV287_04845</name>
</gene>
<reference evidence="1 2" key="1">
    <citation type="submission" date="2022-11" db="EMBL/GenBank/DDBJ databases">
        <title>Minimal conservation of predation-associated metabolite biosynthetic gene clusters underscores biosynthetic potential of Myxococcota including descriptions for ten novel species: Archangium lansinium sp. nov., Myxococcus landrumus sp. nov., Nannocystis bai.</title>
        <authorList>
            <person name="Ahearne A."/>
            <person name="Stevens C."/>
            <person name="Phillips K."/>
        </authorList>
    </citation>
    <scope>NUCLEOTIDE SEQUENCE [LARGE SCALE GENOMIC DNA]</scope>
    <source>
        <strain evidence="1 2">MIWBW</strain>
    </source>
</reference>
<organism evidence="1 2">
    <name type="scientific">Archangium lansingense</name>
    <dbReference type="NCBI Taxonomy" id="2995310"/>
    <lineage>
        <taxon>Bacteria</taxon>
        <taxon>Pseudomonadati</taxon>
        <taxon>Myxococcota</taxon>
        <taxon>Myxococcia</taxon>
        <taxon>Myxococcales</taxon>
        <taxon>Cystobacterineae</taxon>
        <taxon>Archangiaceae</taxon>
        <taxon>Archangium</taxon>
    </lineage>
</organism>
<dbReference type="EMBL" id="JAPNKA010000001">
    <property type="protein sequence ID" value="MCY1073804.1"/>
    <property type="molecule type" value="Genomic_DNA"/>
</dbReference>
<evidence type="ECO:0008006" key="3">
    <source>
        <dbReference type="Google" id="ProtNLM"/>
    </source>
</evidence>
<protein>
    <recommendedName>
        <fullName evidence="3">Anti-sigma factor NepR domain-containing protein</fullName>
    </recommendedName>
</protein>
<dbReference type="Proteomes" id="UP001207654">
    <property type="component" value="Unassembled WGS sequence"/>
</dbReference>
<evidence type="ECO:0000313" key="1">
    <source>
        <dbReference type="EMBL" id="MCY1073804.1"/>
    </source>
</evidence>
<dbReference type="RefSeq" id="WP_267532796.1">
    <property type="nucleotide sequence ID" value="NZ_JAPNKA010000001.1"/>
</dbReference>
<comment type="caution">
    <text evidence="1">The sequence shown here is derived from an EMBL/GenBank/DDBJ whole genome shotgun (WGS) entry which is preliminary data.</text>
</comment>
<keyword evidence="2" id="KW-1185">Reference proteome</keyword>
<sequence length="77" mass="8125">MREQRIAHAGREVLAARPADGDAEALGAWKLELEGVAREMDAGFAPEVLPEALRALRDEVRQALAPAPQAGGDVPLG</sequence>
<name>A0ABT3ZXQ1_9BACT</name>
<evidence type="ECO:0000313" key="2">
    <source>
        <dbReference type="Proteomes" id="UP001207654"/>
    </source>
</evidence>